<feature type="compositionally biased region" description="Polar residues" evidence="1">
    <location>
        <begin position="641"/>
        <end position="658"/>
    </location>
</feature>
<feature type="compositionally biased region" description="Basic and acidic residues" evidence="1">
    <location>
        <begin position="73"/>
        <end position="89"/>
    </location>
</feature>
<feature type="compositionally biased region" description="Polar residues" evidence="1">
    <location>
        <begin position="396"/>
        <end position="413"/>
    </location>
</feature>
<feature type="region of interest" description="Disordered" evidence="1">
    <location>
        <begin position="1"/>
        <end position="499"/>
    </location>
</feature>
<feature type="compositionally biased region" description="Basic and acidic residues" evidence="1">
    <location>
        <begin position="338"/>
        <end position="361"/>
    </location>
</feature>
<feature type="compositionally biased region" description="Polar residues" evidence="1">
    <location>
        <begin position="141"/>
        <end position="150"/>
    </location>
</feature>
<protein>
    <submittedName>
        <fullName evidence="2">Uncharacterized protein</fullName>
    </submittedName>
</protein>
<evidence type="ECO:0000313" key="3">
    <source>
        <dbReference type="Proteomes" id="UP001562357"/>
    </source>
</evidence>
<accession>A0ABQ0CIY8</accession>
<sequence length="1229" mass="132857">MATEPSGDDLGALSVPSQLPLIDQANDLHHHDVSTKNDLPATTSDESPDKPIISFEEQSNSADGSLSGGSDTEASRTDWSRLRDVDKGHGRSASSAKKPTTFKAVSVNKTFLASKANPSGGAPKPIEKPVPGGGARDSAPKFSSASNGAKPSSAPDPSAVWNKNRPPEPKKFTDEELKKYGIHMASRLNEDDAQGQNKWADIDDDDEDWAPEAITWGDGTKTTLPHLDDPSVPTQNNVPLSSVGKPYPKPKSPVPFLTTKLQAAKSSGLASGRGLVLKPASQEKPSLISKPNIPAIPVKSPWATLPPVDRASPGLADSAASGQAQSRDGTQTKPLHQQTKEMTADDFTRSSWRESSSHGNRELYNSQSGRYEPVPDRRGSFKFDVQSKQPALLQRPQPTNQTMDAHGPQQASRDAQDGPYTGRRRSSSVSTGNGSFHRRGLKSTDPTIPPTDRPNAKRPSFSNTGETPVSPGDGSISKYASLKDHLPSPRITDTPTVAESATIHSWGDIAEDRALSSSESKDELVNEVEYQKKLMRERIELARKRRQYEEAEEEAAKKERIQKKLEALGPPPEKRGDKKEAPTMTEVPRPTQIQQRERPPFSGTYTDAVEKPSARGQTSAHAGTPSQSVSPQAQSQLQSPNISLPSASTSFRRLSQGQESRRNDPWGGPGPRSERFPSWASAAPPASRNVWGSPDNDRGLGNGTFNPDLGRVTNASTAPSKPAKGPLPIAPPRNGTGTPSHSQEQTNPGTQVDSRSSRHVPIGSELASKWVASVAENDQKLSAARLTERASRERQLMERGMALEDSQPVIKDSWRPIRVPGDGTRHPMGSADVQSHQTAPWKPAQDSLPKGAIVQEDPGPSAKAGIIGCGAPSQFRSSRFFPTRDSRQETSAGTNLSRPTSPTPPPPTMEDHPVYEGDVLRPHVSLPKPQPVVKLPPTMVSTDRNTTRSHGPCFAQVAVKDSQRGDSAHTLNPGGENIWQARFHKLLHGDKPPPARDIGVDASSRGFLDPVGAHTSAVVLLPNSTLTQTDGSFRSLVTKPMAEECFEEQEMGSLPQIRLPHKAPEAAWQPAIVQSKGLPKRLLVQAAVMEPFQISSDNSAAEALESLMDKDRPRSIELSAQGHGAGKRKHSSHKIALDFEVGMRIIGLGISLHSLELRPDHSPNSHQMLGIVGRSMMRPYSVATRSAATSRRDTFASMLLNTRTKSISVPEADRMARIVSQYHLLKYQS</sequence>
<feature type="compositionally biased region" description="Basic and acidic residues" evidence="1">
    <location>
        <begin position="26"/>
        <end position="35"/>
    </location>
</feature>
<feature type="compositionally biased region" description="Polar residues" evidence="1">
    <location>
        <begin position="320"/>
        <end position="337"/>
    </location>
</feature>
<feature type="compositionally biased region" description="Polar residues" evidence="1">
    <location>
        <begin position="36"/>
        <end position="45"/>
    </location>
</feature>
<organism evidence="2 3">
    <name type="scientific">Epichloe bromicola</name>
    <dbReference type="NCBI Taxonomy" id="79588"/>
    <lineage>
        <taxon>Eukaryota</taxon>
        <taxon>Fungi</taxon>
        <taxon>Dikarya</taxon>
        <taxon>Ascomycota</taxon>
        <taxon>Pezizomycotina</taxon>
        <taxon>Sordariomycetes</taxon>
        <taxon>Hypocreomycetidae</taxon>
        <taxon>Hypocreales</taxon>
        <taxon>Clavicipitaceae</taxon>
        <taxon>Epichloe</taxon>
    </lineage>
</organism>
<comment type="caution">
    <text evidence="2">The sequence shown here is derived from an EMBL/GenBank/DDBJ whole genome shotgun (WGS) entry which is preliminary data.</text>
</comment>
<feature type="compositionally biased region" description="Polar residues" evidence="1">
    <location>
        <begin position="56"/>
        <end position="72"/>
    </location>
</feature>
<dbReference type="EMBL" id="BAAFGZ010000043">
    <property type="protein sequence ID" value="GAB0133408.1"/>
    <property type="molecule type" value="Genomic_DNA"/>
</dbReference>
<feature type="compositionally biased region" description="Low complexity" evidence="1">
    <location>
        <begin position="625"/>
        <end position="640"/>
    </location>
</feature>
<evidence type="ECO:0000313" key="2">
    <source>
        <dbReference type="EMBL" id="GAB0133408.1"/>
    </source>
</evidence>
<feature type="region of interest" description="Disordered" evidence="1">
    <location>
        <begin position="859"/>
        <end position="950"/>
    </location>
</feature>
<name>A0ABQ0CIY8_9HYPO</name>
<feature type="compositionally biased region" description="Polar residues" evidence="1">
    <location>
        <begin position="735"/>
        <end position="754"/>
    </location>
</feature>
<evidence type="ECO:0000256" key="1">
    <source>
        <dbReference type="SAM" id="MobiDB-lite"/>
    </source>
</evidence>
<dbReference type="Proteomes" id="UP001562357">
    <property type="component" value="Unassembled WGS sequence"/>
</dbReference>
<feature type="compositionally biased region" description="Basic and acidic residues" evidence="1">
    <location>
        <begin position="909"/>
        <end position="921"/>
    </location>
</feature>
<feature type="compositionally biased region" description="Polar residues" evidence="1">
    <location>
        <begin position="259"/>
        <end position="269"/>
    </location>
</feature>
<feature type="compositionally biased region" description="Basic and acidic residues" evidence="1">
    <location>
        <begin position="554"/>
        <end position="581"/>
    </location>
</feature>
<keyword evidence="3" id="KW-1185">Reference proteome</keyword>
<feature type="compositionally biased region" description="Low complexity" evidence="1">
    <location>
        <begin position="677"/>
        <end position="687"/>
    </location>
</feature>
<feature type="compositionally biased region" description="Basic and acidic residues" evidence="1">
    <location>
        <begin position="165"/>
        <end position="179"/>
    </location>
</feature>
<feature type="region of interest" description="Disordered" evidence="1">
    <location>
        <begin position="544"/>
        <end position="761"/>
    </location>
</feature>
<feature type="region of interest" description="Disordered" evidence="1">
    <location>
        <begin position="799"/>
        <end position="834"/>
    </location>
</feature>
<reference evidence="3" key="1">
    <citation type="submission" date="2024-06" db="EMBL/GenBank/DDBJ databases">
        <title>Draft Genome Sequences of Epichloe bromicola Strains Isolated from Elymus ciliaris.</title>
        <authorList>
            <consortium name="Epichloe bromicola genome sequencing consortium"/>
            <person name="Miura A."/>
            <person name="Imano S."/>
            <person name="Ashida A."/>
            <person name="Sato I."/>
            <person name="Chiba S."/>
            <person name="Tanaka A."/>
            <person name="Camagna M."/>
            <person name="Takemoto D."/>
        </authorList>
    </citation>
    <scope>NUCLEOTIDE SEQUENCE [LARGE SCALE GENOMIC DNA]</scope>
    <source>
        <strain evidence="3">DP</strain>
    </source>
</reference>
<proteinExistence type="predicted"/>
<feature type="compositionally biased region" description="Polar residues" evidence="1">
    <location>
        <begin position="889"/>
        <end position="898"/>
    </location>
</feature>
<gene>
    <name evidence="2" type="primary">g1819</name>
    <name evidence="2" type="ORF">EsDP_00001819</name>
</gene>